<evidence type="ECO:0000259" key="3">
    <source>
        <dbReference type="Pfam" id="PF13962"/>
    </source>
</evidence>
<keyword evidence="2" id="KW-1133">Transmembrane helix</keyword>
<dbReference type="RefSeq" id="XP_030548276.1">
    <property type="nucleotide sequence ID" value="XM_030692416.2"/>
</dbReference>
<dbReference type="SUPFAM" id="SSF48403">
    <property type="entry name" value="Ankyrin repeat"/>
    <property type="match status" value="1"/>
</dbReference>
<feature type="transmembrane region" description="Helical" evidence="2">
    <location>
        <begin position="524"/>
        <end position="545"/>
    </location>
</feature>
<dbReference type="GeneID" id="115753693"/>
<feature type="transmembrane region" description="Helical" evidence="2">
    <location>
        <begin position="566"/>
        <end position="591"/>
    </location>
</feature>
<evidence type="ECO:0000313" key="4">
    <source>
        <dbReference type="Proteomes" id="UP000827889"/>
    </source>
</evidence>
<keyword evidence="2" id="KW-0812">Transmembrane</keyword>
<dbReference type="OrthoDB" id="1712176at2759"/>
<dbReference type="Pfam" id="PF13962">
    <property type="entry name" value="PGG"/>
    <property type="match status" value="1"/>
</dbReference>
<feature type="domain" description="PGG" evidence="3">
    <location>
        <begin position="477"/>
        <end position="589"/>
    </location>
</feature>
<reference evidence="5" key="1">
    <citation type="submission" date="2025-08" db="UniProtKB">
        <authorList>
            <consortium name="RefSeq"/>
        </authorList>
    </citation>
    <scope>IDENTIFICATION</scope>
    <source>
        <tissue evidence="5">Leaf</tissue>
    </source>
</reference>
<organism evidence="4 5">
    <name type="scientific">Rhodamnia argentea</name>
    <dbReference type="NCBI Taxonomy" id="178133"/>
    <lineage>
        <taxon>Eukaryota</taxon>
        <taxon>Viridiplantae</taxon>
        <taxon>Streptophyta</taxon>
        <taxon>Embryophyta</taxon>
        <taxon>Tracheophyta</taxon>
        <taxon>Spermatophyta</taxon>
        <taxon>Magnoliopsida</taxon>
        <taxon>eudicotyledons</taxon>
        <taxon>Gunneridae</taxon>
        <taxon>Pentapetalae</taxon>
        <taxon>rosids</taxon>
        <taxon>malvids</taxon>
        <taxon>Myrtales</taxon>
        <taxon>Myrtaceae</taxon>
        <taxon>Myrtoideae</taxon>
        <taxon>Myrteae</taxon>
        <taxon>Australasian group</taxon>
        <taxon>Rhodamnia</taxon>
    </lineage>
</organism>
<feature type="compositionally biased region" description="Polar residues" evidence="1">
    <location>
        <begin position="32"/>
        <end position="45"/>
    </location>
</feature>
<feature type="transmembrane region" description="Helical" evidence="2">
    <location>
        <begin position="486"/>
        <end position="504"/>
    </location>
</feature>
<dbReference type="PANTHER" id="PTHR24177:SF472">
    <property type="entry name" value="PGG DOMAIN-CONTAINING PROTEIN"/>
    <property type="match status" value="1"/>
</dbReference>
<dbReference type="InterPro" id="IPR036770">
    <property type="entry name" value="Ankyrin_rpt-contain_sf"/>
</dbReference>
<dbReference type="Gene3D" id="1.25.40.20">
    <property type="entry name" value="Ankyrin repeat-containing domain"/>
    <property type="match status" value="1"/>
</dbReference>
<dbReference type="KEGG" id="rarg:115753693"/>
<keyword evidence="4" id="KW-1185">Reference proteome</keyword>
<keyword evidence="2" id="KW-0472">Membrane</keyword>
<evidence type="ECO:0000313" key="5">
    <source>
        <dbReference type="RefSeq" id="XP_030548276.1"/>
    </source>
</evidence>
<accession>A0A8B8QM74</accession>
<evidence type="ECO:0000256" key="1">
    <source>
        <dbReference type="SAM" id="MobiDB-lite"/>
    </source>
</evidence>
<gene>
    <name evidence="5" type="primary">LOC115753693</name>
</gene>
<feature type="region of interest" description="Disordered" evidence="1">
    <location>
        <begin position="31"/>
        <end position="53"/>
    </location>
</feature>
<protein>
    <submittedName>
        <fullName evidence="5">Uncharacterized protein LOC115753693 isoform X1</fullName>
    </submittedName>
</protein>
<dbReference type="AlphaFoldDB" id="A0A8B8QM74"/>
<dbReference type="InterPro" id="IPR026961">
    <property type="entry name" value="PGG_dom"/>
</dbReference>
<dbReference type="GO" id="GO:0016020">
    <property type="term" value="C:membrane"/>
    <property type="evidence" value="ECO:0007669"/>
    <property type="project" value="TreeGrafter"/>
</dbReference>
<dbReference type="Proteomes" id="UP000827889">
    <property type="component" value="Chromosome 4"/>
</dbReference>
<sequence length="636" mass="71964">MLPRRHDEGSSMDSQMSWTWKPLAPLPEFHVNMSSEGTTNDVDSQNGGGTTEAMPTVVVSDQKYRRLFEAAVKGDWKSAEKILDQDPEAMTAECMTVKGISITVLHVAVKAAQDQFVENLVKRLAPTYKVPSSALHDAAREGRIRMVKALVDRVDAKDENAKDEILCFALAYAISWAPMQKEVIWYLARRVKQSAPSYGAMSSLIMAGHMDVLLHLAERFPDLVKCQHTDDDSLLGDLAKMKSHFRSGARLNFWENFIYKCIPLCLVDTYNSKDMKMDRARERFKISLWNLAIKIAPIIKRIGESKLKHKYTHDFAELVLTKMKDPTNPEMVEFLLTSDIVLKAASHGISEIVKLSLEHFPELKWEENFTKELIKEVVKGRNVELFRLVNTHNTIPRLTDDMWMKDGLKEAVVEWSPRRAPTDVSGAAFLMQREIQWFKVLENRSDPSFKSQESREEKTCWEVFVEERKNLLKEAAQWMKDTSSSCSVVATLITTVAFAAVFTVPGGNNSITGIPISISKGSFMVFAVADALALFSSVTATLMFLGILTSRYEIEDFLHSLPRKMLWGLTSLFVSLACMLVAFGFALAIVLSERFKWIYIPITLLAAFPVIWFTILQLPLCVQMVKSTNVPHLYLL</sequence>
<evidence type="ECO:0000256" key="2">
    <source>
        <dbReference type="SAM" id="Phobius"/>
    </source>
</evidence>
<feature type="transmembrane region" description="Helical" evidence="2">
    <location>
        <begin position="597"/>
        <end position="616"/>
    </location>
</feature>
<name>A0A8B8QM74_9MYRT</name>
<dbReference type="PANTHER" id="PTHR24177">
    <property type="entry name" value="CASKIN"/>
    <property type="match status" value="1"/>
</dbReference>
<proteinExistence type="predicted"/>